<dbReference type="PROSITE" id="PS51257">
    <property type="entry name" value="PROKAR_LIPOPROTEIN"/>
    <property type="match status" value="1"/>
</dbReference>
<comment type="caution">
    <text evidence="3">The sequence shown here is derived from an EMBL/GenBank/DDBJ whole genome shotgun (WGS) entry which is preliminary data.</text>
</comment>
<dbReference type="Pfam" id="PF13628">
    <property type="entry name" value="DUF4142"/>
    <property type="match status" value="1"/>
</dbReference>
<dbReference type="AlphaFoldDB" id="A0A7K1SXQ8"/>
<keyword evidence="4" id="KW-1185">Reference proteome</keyword>
<proteinExistence type="predicted"/>
<reference evidence="3 4" key="1">
    <citation type="submission" date="2019-12" db="EMBL/GenBank/DDBJ databases">
        <title>Mucilaginibacter sp. HMF7410 genome sequencing and assembly.</title>
        <authorList>
            <person name="Kang H."/>
            <person name="Cha I."/>
            <person name="Kim H."/>
            <person name="Joh K."/>
        </authorList>
    </citation>
    <scope>NUCLEOTIDE SEQUENCE [LARGE SCALE GENOMIC DNA]</scope>
    <source>
        <strain evidence="3 4">HMF7410</strain>
    </source>
</reference>
<evidence type="ECO:0000259" key="2">
    <source>
        <dbReference type="Pfam" id="PF13628"/>
    </source>
</evidence>
<evidence type="ECO:0000313" key="3">
    <source>
        <dbReference type="EMBL" id="MVN22104.1"/>
    </source>
</evidence>
<protein>
    <submittedName>
        <fullName evidence="3">DUF4142 domain-containing protein</fullName>
    </submittedName>
</protein>
<name>A0A7K1SXQ8_9SPHI</name>
<accession>A0A7K1SXQ8</accession>
<feature type="domain" description="DUF4142" evidence="2">
    <location>
        <begin position="46"/>
        <end position="169"/>
    </location>
</feature>
<keyword evidence="1" id="KW-0732">Signal</keyword>
<dbReference type="InterPro" id="IPR025419">
    <property type="entry name" value="DUF4142"/>
</dbReference>
<dbReference type="PANTHER" id="PTHR38593">
    <property type="entry name" value="BLR2558 PROTEIN"/>
    <property type="match status" value="1"/>
</dbReference>
<gene>
    <name evidence="3" type="ORF">GO621_11235</name>
</gene>
<feature type="signal peptide" evidence="1">
    <location>
        <begin position="1"/>
        <end position="19"/>
    </location>
</feature>
<dbReference type="PANTHER" id="PTHR38593:SF1">
    <property type="entry name" value="BLR2558 PROTEIN"/>
    <property type="match status" value="1"/>
</dbReference>
<dbReference type="EMBL" id="WPIK01000009">
    <property type="protein sequence ID" value="MVN22104.1"/>
    <property type="molecule type" value="Genomic_DNA"/>
</dbReference>
<sequence length="184" mass="19967">MKYKLHLFSAFLISIGFYACSGSGKNASADSTAQNASTKQPMDTADTRLANDLSLFCTNQVNEAQLATTKASTQKVKEFAKQAIELYNGLNKNLNHVSEDYAVKLPAAATPAITESLQKLSAVKGASFDHAYLLQTLKQHNAMIREYNAAKNIQCIPLKMFVGSNQAAIIKQAYAISALKDETP</sequence>
<feature type="chain" id="PRO_5029465403" evidence="1">
    <location>
        <begin position="20"/>
        <end position="184"/>
    </location>
</feature>
<evidence type="ECO:0000313" key="4">
    <source>
        <dbReference type="Proteomes" id="UP000462014"/>
    </source>
</evidence>
<organism evidence="3 4">
    <name type="scientific">Mucilaginibacter arboris</name>
    <dbReference type="NCBI Taxonomy" id="2682090"/>
    <lineage>
        <taxon>Bacteria</taxon>
        <taxon>Pseudomonadati</taxon>
        <taxon>Bacteroidota</taxon>
        <taxon>Sphingobacteriia</taxon>
        <taxon>Sphingobacteriales</taxon>
        <taxon>Sphingobacteriaceae</taxon>
        <taxon>Mucilaginibacter</taxon>
    </lineage>
</organism>
<dbReference type="RefSeq" id="WP_157567033.1">
    <property type="nucleotide sequence ID" value="NZ_WPIK01000009.1"/>
</dbReference>
<evidence type="ECO:0000256" key="1">
    <source>
        <dbReference type="SAM" id="SignalP"/>
    </source>
</evidence>
<dbReference type="Proteomes" id="UP000462014">
    <property type="component" value="Unassembled WGS sequence"/>
</dbReference>